<dbReference type="Proteomes" id="UP000245768">
    <property type="component" value="Unassembled WGS sequence"/>
</dbReference>
<keyword evidence="4" id="KW-1185">Reference proteome</keyword>
<evidence type="ECO:0000313" key="3">
    <source>
        <dbReference type="EMBL" id="PWN87079.1"/>
    </source>
</evidence>
<evidence type="ECO:0000313" key="4">
    <source>
        <dbReference type="Proteomes" id="UP000245768"/>
    </source>
</evidence>
<feature type="region of interest" description="Disordered" evidence="1">
    <location>
        <begin position="1"/>
        <end position="23"/>
    </location>
</feature>
<dbReference type="InParanoid" id="A0A316YCX6"/>
<accession>A0A316YCX6</accession>
<keyword evidence="2" id="KW-0472">Membrane</keyword>
<evidence type="ECO:0000256" key="1">
    <source>
        <dbReference type="SAM" id="MobiDB-lite"/>
    </source>
</evidence>
<dbReference type="EMBL" id="KZ819641">
    <property type="protein sequence ID" value="PWN87079.1"/>
    <property type="molecule type" value="Genomic_DNA"/>
</dbReference>
<feature type="transmembrane region" description="Helical" evidence="2">
    <location>
        <begin position="122"/>
        <end position="146"/>
    </location>
</feature>
<feature type="compositionally biased region" description="Basic and acidic residues" evidence="1">
    <location>
        <begin position="8"/>
        <end position="23"/>
    </location>
</feature>
<name>A0A316YCX6_9BASI</name>
<reference evidence="3 4" key="1">
    <citation type="journal article" date="2018" name="Mol. Biol. Evol.">
        <title>Broad Genomic Sampling Reveals a Smut Pathogenic Ancestry of the Fungal Clade Ustilaginomycotina.</title>
        <authorList>
            <person name="Kijpornyongpan T."/>
            <person name="Mondo S.J."/>
            <person name="Barry K."/>
            <person name="Sandor L."/>
            <person name="Lee J."/>
            <person name="Lipzen A."/>
            <person name="Pangilinan J."/>
            <person name="LaButti K."/>
            <person name="Hainaut M."/>
            <person name="Henrissat B."/>
            <person name="Grigoriev I.V."/>
            <person name="Spatafora J.W."/>
            <person name="Aime M.C."/>
        </authorList>
    </citation>
    <scope>NUCLEOTIDE SEQUENCE [LARGE SCALE GENOMIC DNA]</scope>
    <source>
        <strain evidence="3 4">MCA 4198</strain>
    </source>
</reference>
<gene>
    <name evidence="3" type="ORF">FA10DRAFT_297501</name>
</gene>
<evidence type="ECO:0000256" key="2">
    <source>
        <dbReference type="SAM" id="Phobius"/>
    </source>
</evidence>
<proteinExistence type="predicted"/>
<feature type="transmembrane region" description="Helical" evidence="2">
    <location>
        <begin position="181"/>
        <end position="205"/>
    </location>
</feature>
<protein>
    <submittedName>
        <fullName evidence="3">Uncharacterized protein</fullName>
    </submittedName>
</protein>
<dbReference type="RefSeq" id="XP_025374277.1">
    <property type="nucleotide sequence ID" value="XM_025524527.1"/>
</dbReference>
<feature type="transmembrane region" description="Helical" evidence="2">
    <location>
        <begin position="72"/>
        <end position="96"/>
    </location>
</feature>
<organism evidence="3 4">
    <name type="scientific">Acaromyces ingoldii</name>
    <dbReference type="NCBI Taxonomy" id="215250"/>
    <lineage>
        <taxon>Eukaryota</taxon>
        <taxon>Fungi</taxon>
        <taxon>Dikarya</taxon>
        <taxon>Basidiomycota</taxon>
        <taxon>Ustilaginomycotina</taxon>
        <taxon>Exobasidiomycetes</taxon>
        <taxon>Exobasidiales</taxon>
        <taxon>Cryptobasidiaceae</taxon>
        <taxon>Acaromyces</taxon>
    </lineage>
</organism>
<sequence>MIAQMRQDSNHDQAREKEDTEADFLDKEASLISNIKKSSKREWGSPSSVLSFRFSGEAEGEREQEDRHRNNVVLTLLTVVGGFWLLMISCLGFKFFGGKYNLRAPDRLAEYINTSPTASTQLFTFLGVILGEITLLLWGNAIAHFATRRLAYKQPRTELLTFAALNEMLRAGYTLSRRRPLWPAVTLFIFLTNTFLPSAFSTLLYPKPMVYIVPFHGVELDELSGDFAAAVAFMPVRSLE</sequence>
<dbReference type="GeneID" id="37046443"/>
<keyword evidence="2" id="KW-1133">Transmembrane helix</keyword>
<keyword evidence="2" id="KW-0812">Transmembrane</keyword>
<dbReference type="AlphaFoldDB" id="A0A316YCX6"/>
<dbReference type="OrthoDB" id="3351168at2759"/>